<keyword evidence="4" id="KW-1185">Reference proteome</keyword>
<dbReference type="EMBL" id="GL732558">
    <property type="protein sequence ID" value="EFX78169.1"/>
    <property type="molecule type" value="Genomic_DNA"/>
</dbReference>
<evidence type="ECO:0000256" key="1">
    <source>
        <dbReference type="SAM" id="MobiDB-lite"/>
    </source>
</evidence>
<protein>
    <recommendedName>
        <fullName evidence="2">Peptidase S1 domain-containing protein</fullName>
    </recommendedName>
</protein>
<dbReference type="CDD" id="cd00190">
    <property type="entry name" value="Tryp_SPc"/>
    <property type="match status" value="1"/>
</dbReference>
<dbReference type="OrthoDB" id="6348928at2759"/>
<dbReference type="InterPro" id="IPR001314">
    <property type="entry name" value="Peptidase_S1A"/>
</dbReference>
<dbReference type="HOGENOM" id="CLU_006842_9_0_1"/>
<organism evidence="3 4">
    <name type="scientific">Daphnia pulex</name>
    <name type="common">Water flea</name>
    <dbReference type="NCBI Taxonomy" id="6669"/>
    <lineage>
        <taxon>Eukaryota</taxon>
        <taxon>Metazoa</taxon>
        <taxon>Ecdysozoa</taxon>
        <taxon>Arthropoda</taxon>
        <taxon>Crustacea</taxon>
        <taxon>Branchiopoda</taxon>
        <taxon>Diplostraca</taxon>
        <taxon>Cladocera</taxon>
        <taxon>Anomopoda</taxon>
        <taxon>Daphniidae</taxon>
        <taxon>Daphnia</taxon>
    </lineage>
</organism>
<proteinExistence type="predicted"/>
<dbReference type="InterPro" id="IPR009003">
    <property type="entry name" value="Peptidase_S1_PA"/>
</dbReference>
<dbReference type="InterPro" id="IPR001254">
    <property type="entry name" value="Trypsin_dom"/>
</dbReference>
<feature type="domain" description="Peptidase S1" evidence="2">
    <location>
        <begin position="68"/>
        <end position="329"/>
    </location>
</feature>
<dbReference type="GO" id="GO:0004252">
    <property type="term" value="F:serine-type endopeptidase activity"/>
    <property type="evidence" value="ECO:0007669"/>
    <property type="project" value="InterPro"/>
</dbReference>
<dbReference type="OMA" id="LTEANCF"/>
<accession>E9GQS8</accession>
<dbReference type="STRING" id="6669.E9GQS8"/>
<dbReference type="PhylomeDB" id="E9GQS8"/>
<dbReference type="KEGG" id="dpx:DAPPUDRAFT_305245"/>
<dbReference type="Pfam" id="PF00089">
    <property type="entry name" value="Trypsin"/>
    <property type="match status" value="1"/>
</dbReference>
<dbReference type="SUPFAM" id="SSF50494">
    <property type="entry name" value="Trypsin-like serine proteases"/>
    <property type="match status" value="1"/>
</dbReference>
<feature type="compositionally biased region" description="Low complexity" evidence="1">
    <location>
        <begin position="50"/>
        <end position="60"/>
    </location>
</feature>
<evidence type="ECO:0000259" key="2">
    <source>
        <dbReference type="PROSITE" id="PS50240"/>
    </source>
</evidence>
<reference evidence="3 4" key="1">
    <citation type="journal article" date="2011" name="Science">
        <title>The ecoresponsive genome of Daphnia pulex.</title>
        <authorList>
            <person name="Colbourne J.K."/>
            <person name="Pfrender M.E."/>
            <person name="Gilbert D."/>
            <person name="Thomas W.K."/>
            <person name="Tucker A."/>
            <person name="Oakley T.H."/>
            <person name="Tokishita S."/>
            <person name="Aerts A."/>
            <person name="Arnold G.J."/>
            <person name="Basu M.K."/>
            <person name="Bauer D.J."/>
            <person name="Caceres C.E."/>
            <person name="Carmel L."/>
            <person name="Casola C."/>
            <person name="Choi J.H."/>
            <person name="Detter J.C."/>
            <person name="Dong Q."/>
            <person name="Dusheyko S."/>
            <person name="Eads B.D."/>
            <person name="Frohlich T."/>
            <person name="Geiler-Samerotte K.A."/>
            <person name="Gerlach D."/>
            <person name="Hatcher P."/>
            <person name="Jogdeo S."/>
            <person name="Krijgsveld J."/>
            <person name="Kriventseva E.V."/>
            <person name="Kultz D."/>
            <person name="Laforsch C."/>
            <person name="Lindquist E."/>
            <person name="Lopez J."/>
            <person name="Manak J.R."/>
            <person name="Muller J."/>
            <person name="Pangilinan J."/>
            <person name="Patwardhan R.P."/>
            <person name="Pitluck S."/>
            <person name="Pritham E.J."/>
            <person name="Rechtsteiner A."/>
            <person name="Rho M."/>
            <person name="Rogozin I.B."/>
            <person name="Sakarya O."/>
            <person name="Salamov A."/>
            <person name="Schaack S."/>
            <person name="Shapiro H."/>
            <person name="Shiga Y."/>
            <person name="Skalitzky C."/>
            <person name="Smith Z."/>
            <person name="Souvorov A."/>
            <person name="Sung W."/>
            <person name="Tang Z."/>
            <person name="Tsuchiya D."/>
            <person name="Tu H."/>
            <person name="Vos H."/>
            <person name="Wang M."/>
            <person name="Wolf Y.I."/>
            <person name="Yamagata H."/>
            <person name="Yamada T."/>
            <person name="Ye Y."/>
            <person name="Shaw J.R."/>
            <person name="Andrews J."/>
            <person name="Crease T.J."/>
            <person name="Tang H."/>
            <person name="Lucas S.M."/>
            <person name="Robertson H.M."/>
            <person name="Bork P."/>
            <person name="Koonin E.V."/>
            <person name="Zdobnov E.M."/>
            <person name="Grigoriev I.V."/>
            <person name="Lynch M."/>
            <person name="Boore J.L."/>
        </authorList>
    </citation>
    <scope>NUCLEOTIDE SEQUENCE [LARGE SCALE GENOMIC DNA]</scope>
</reference>
<dbReference type="InParanoid" id="E9GQS8"/>
<dbReference type="PROSITE" id="PS50240">
    <property type="entry name" value="TRYPSIN_DOM"/>
    <property type="match status" value="1"/>
</dbReference>
<dbReference type="PRINTS" id="PR00722">
    <property type="entry name" value="CHYMOTRYPSIN"/>
</dbReference>
<name>E9GQS8_DAPPU</name>
<dbReference type="eggNOG" id="KOG3627">
    <property type="taxonomic scope" value="Eukaryota"/>
</dbReference>
<dbReference type="SMART" id="SM00020">
    <property type="entry name" value="Tryp_SPc"/>
    <property type="match status" value="1"/>
</dbReference>
<dbReference type="Proteomes" id="UP000000305">
    <property type="component" value="Unassembled WGS sequence"/>
</dbReference>
<dbReference type="AlphaFoldDB" id="E9GQS8"/>
<dbReference type="InterPro" id="IPR043504">
    <property type="entry name" value="Peptidase_S1_PA_chymotrypsin"/>
</dbReference>
<evidence type="ECO:0000313" key="3">
    <source>
        <dbReference type="EMBL" id="EFX78169.1"/>
    </source>
</evidence>
<dbReference type="GO" id="GO:0006508">
    <property type="term" value="P:proteolysis"/>
    <property type="evidence" value="ECO:0007669"/>
    <property type="project" value="InterPro"/>
</dbReference>
<dbReference type="PANTHER" id="PTHR24260:SF136">
    <property type="entry name" value="GH08193P-RELATED"/>
    <property type="match status" value="1"/>
</dbReference>
<dbReference type="GO" id="GO:0005615">
    <property type="term" value="C:extracellular space"/>
    <property type="evidence" value="ECO:0000318"/>
    <property type="project" value="GO_Central"/>
</dbReference>
<feature type="compositionally biased region" description="Polar residues" evidence="1">
    <location>
        <begin position="40"/>
        <end position="49"/>
    </location>
</feature>
<dbReference type="Gene3D" id="2.40.10.10">
    <property type="entry name" value="Trypsin-like serine proteases"/>
    <property type="match status" value="1"/>
</dbReference>
<evidence type="ECO:0000313" key="4">
    <source>
        <dbReference type="Proteomes" id="UP000000305"/>
    </source>
</evidence>
<sequence>MAYPGPVPLPRFNPYSTMYQQQPMFYNGWPTLNGLPSLTAGNSMRQASQPTTTTTTPAPVAAAPPPAIQCGRGPTKFPVHHPYGPPMTERNPAETSAKKNSWPFMVFVSVISPLIGILGVPCSGVLISDTKVLLAAQCLERMPNLYTSVLIVSTGVHSIYPSDAQMTRRVSRAVLNGRYNAGNYANDIAIVTLDVPVIFSKTVGPVCLPPASTDPDQYTDQHAVTLGWGTTELGNPSSATLQQATVHMLSNSLCREEDYFGKYISELNICVKSEAQQPCVSDVGSPLVVQSSPGTWTVIGIHSYGQGCGVSGLKTRVSAFRTWIDQYIN</sequence>
<dbReference type="PANTHER" id="PTHR24260">
    <property type="match status" value="1"/>
</dbReference>
<feature type="region of interest" description="Disordered" evidence="1">
    <location>
        <begin position="40"/>
        <end position="60"/>
    </location>
</feature>
<gene>
    <name evidence="3" type="ORF">DAPPUDRAFT_305245</name>
</gene>
<dbReference type="InterPro" id="IPR051333">
    <property type="entry name" value="CLIP_Serine_Protease"/>
</dbReference>
<dbReference type="GO" id="GO:0045087">
    <property type="term" value="P:innate immune response"/>
    <property type="evidence" value="ECO:0000318"/>
    <property type="project" value="GO_Central"/>
</dbReference>